<dbReference type="Proteomes" id="UP001472677">
    <property type="component" value="Unassembled WGS sequence"/>
</dbReference>
<dbReference type="PANTHER" id="PTHR47723:SF19">
    <property type="entry name" value="POLYNUCLEOTIDYL TRANSFERASE, RIBONUCLEASE H-LIKE SUPERFAMILY PROTEIN"/>
    <property type="match status" value="1"/>
</dbReference>
<evidence type="ECO:0000313" key="2">
    <source>
        <dbReference type="Proteomes" id="UP001472677"/>
    </source>
</evidence>
<dbReference type="InterPro" id="IPR053151">
    <property type="entry name" value="RNase_H-like"/>
</dbReference>
<dbReference type="InterPro" id="IPR036397">
    <property type="entry name" value="RNaseH_sf"/>
</dbReference>
<proteinExistence type="predicted"/>
<dbReference type="InterPro" id="IPR002156">
    <property type="entry name" value="RNaseH_domain"/>
</dbReference>
<dbReference type="InterPro" id="IPR012337">
    <property type="entry name" value="RNaseH-like_sf"/>
</dbReference>
<dbReference type="InterPro" id="IPR044730">
    <property type="entry name" value="RNase_H-like_dom_plant"/>
</dbReference>
<dbReference type="PANTHER" id="PTHR47723">
    <property type="entry name" value="OS05G0353850 PROTEIN"/>
    <property type="match status" value="1"/>
</dbReference>
<reference evidence="1 2" key="1">
    <citation type="journal article" date="2024" name="G3 (Bethesda)">
        <title>Genome assembly of Hibiscus sabdariffa L. provides insights into metabolisms of medicinal natural products.</title>
        <authorList>
            <person name="Kim T."/>
        </authorList>
    </citation>
    <scope>NUCLEOTIDE SEQUENCE [LARGE SCALE GENOMIC DNA]</scope>
    <source>
        <strain evidence="1">TK-2024</strain>
        <tissue evidence="1">Old leaves</tissue>
    </source>
</reference>
<dbReference type="CDD" id="cd06222">
    <property type="entry name" value="RNase_H_like"/>
    <property type="match status" value="1"/>
</dbReference>
<dbReference type="EMBL" id="JBBPBM010002569">
    <property type="protein sequence ID" value="KAK8476484.1"/>
    <property type="molecule type" value="Genomic_DNA"/>
</dbReference>
<accession>A0ABR1Z9F9</accession>
<gene>
    <name evidence="1" type="ORF">V6N12_009744</name>
</gene>
<name>A0ABR1Z9F9_9ROSI</name>
<sequence length="143" mass="16031">MTSTHWINSELGWLCLNVDGAASLNTGEVSIGGFLRDHTGHFIFDFSKFIGCTNSLHAELWSLLVGLQLAWAHGLNFYKFKLIAERCYSCCKILMLIPILFLLCVAFVNYDVRLGLLTLPGRCVLTTRPLINSSNLRIILLLI</sequence>
<evidence type="ECO:0000313" key="1">
    <source>
        <dbReference type="EMBL" id="KAK8476484.1"/>
    </source>
</evidence>
<dbReference type="SUPFAM" id="SSF53098">
    <property type="entry name" value="Ribonuclease H-like"/>
    <property type="match status" value="1"/>
</dbReference>
<comment type="caution">
    <text evidence="1">The sequence shown here is derived from an EMBL/GenBank/DDBJ whole genome shotgun (WGS) entry which is preliminary data.</text>
</comment>
<organism evidence="1 2">
    <name type="scientific">Hibiscus sabdariffa</name>
    <name type="common">roselle</name>
    <dbReference type="NCBI Taxonomy" id="183260"/>
    <lineage>
        <taxon>Eukaryota</taxon>
        <taxon>Viridiplantae</taxon>
        <taxon>Streptophyta</taxon>
        <taxon>Embryophyta</taxon>
        <taxon>Tracheophyta</taxon>
        <taxon>Spermatophyta</taxon>
        <taxon>Magnoliopsida</taxon>
        <taxon>eudicotyledons</taxon>
        <taxon>Gunneridae</taxon>
        <taxon>Pentapetalae</taxon>
        <taxon>rosids</taxon>
        <taxon>malvids</taxon>
        <taxon>Malvales</taxon>
        <taxon>Malvaceae</taxon>
        <taxon>Malvoideae</taxon>
        <taxon>Hibiscus</taxon>
    </lineage>
</organism>
<protein>
    <submittedName>
        <fullName evidence="1">Uncharacterized protein</fullName>
    </submittedName>
</protein>
<keyword evidence="2" id="KW-1185">Reference proteome</keyword>
<dbReference type="Gene3D" id="3.30.420.10">
    <property type="entry name" value="Ribonuclease H-like superfamily/Ribonuclease H"/>
    <property type="match status" value="1"/>
</dbReference>
<dbReference type="Pfam" id="PF13456">
    <property type="entry name" value="RVT_3"/>
    <property type="match status" value="1"/>
</dbReference>